<dbReference type="FunFam" id="1.10.340.30:FF:000002">
    <property type="entry name" value="Adenine DNA glycosylase"/>
    <property type="match status" value="1"/>
</dbReference>
<organism evidence="15">
    <name type="scientific">hydrothermal vent metagenome</name>
    <dbReference type="NCBI Taxonomy" id="652676"/>
    <lineage>
        <taxon>unclassified sequences</taxon>
        <taxon>metagenomes</taxon>
        <taxon>ecological metagenomes</taxon>
    </lineage>
</organism>
<comment type="cofactor">
    <cofactor evidence="2">
        <name>[4Fe-4S] cluster</name>
        <dbReference type="ChEBI" id="CHEBI:49883"/>
    </cofactor>
</comment>
<feature type="domain" description="HhH-GPD" evidence="14">
    <location>
        <begin position="39"/>
        <end position="188"/>
    </location>
</feature>
<sequence length="350" mass="39718">MADALLDWYDAHARDLPWRIPPNSSETPNPYRIWLSEIMLQQTTVPTVIPYFEKFLKKWPTIEDLAGAKLDQILTAWAGLGYYARARNLHKCAQHIVTEMDGIFPDTEKELLSLPGIGPYTAAAIASIAFGQKAAVMDGNIERVMARMFNVTTPLPDAKLALKALAERMTPAHRAGDYAQAVMDLGSDICGAKILKCINRCPWEENCQAHALGTADRLPRRKSKMAKPTRRGYAFWAEYDGHLWLCRRPEHGLLGGMMEVPSSDWLESPDWDAVPMPQIPIIANWTETPGLVRHSFTHFHLELKIIRLELLEMIELQEGDWFPFSRIEYLALPTVMKKIIHHQSQPVLDL</sequence>
<dbReference type="GO" id="GO:0000701">
    <property type="term" value="F:purine-specific mismatch base pair DNA N-glycosylase activity"/>
    <property type="evidence" value="ECO:0007669"/>
    <property type="project" value="UniProtKB-EC"/>
</dbReference>
<keyword evidence="11" id="KW-0411">Iron-sulfur</keyword>
<dbReference type="Pfam" id="PF00730">
    <property type="entry name" value="HhH-GPD"/>
    <property type="match status" value="1"/>
</dbReference>
<evidence type="ECO:0000256" key="4">
    <source>
        <dbReference type="ARBA" id="ARBA00012045"/>
    </source>
</evidence>
<accession>A0A3B0S0E0</accession>
<evidence type="ECO:0000313" key="15">
    <source>
        <dbReference type="EMBL" id="VAV99674.1"/>
    </source>
</evidence>
<dbReference type="PANTHER" id="PTHR42944:SF1">
    <property type="entry name" value="ADENINE DNA GLYCOSYLASE"/>
    <property type="match status" value="1"/>
</dbReference>
<evidence type="ECO:0000256" key="9">
    <source>
        <dbReference type="ARBA" id="ARBA00022801"/>
    </source>
</evidence>
<dbReference type="InterPro" id="IPR023170">
    <property type="entry name" value="HhH_base_excis_C"/>
</dbReference>
<name>A0A3B0S0E0_9ZZZZ</name>
<dbReference type="Gene3D" id="1.10.1670.10">
    <property type="entry name" value="Helix-hairpin-Helix base-excision DNA repair enzymes (C-terminal)"/>
    <property type="match status" value="1"/>
</dbReference>
<dbReference type="SMART" id="SM00478">
    <property type="entry name" value="ENDO3c"/>
    <property type="match status" value="1"/>
</dbReference>
<evidence type="ECO:0000256" key="2">
    <source>
        <dbReference type="ARBA" id="ARBA00001966"/>
    </source>
</evidence>
<keyword evidence="9 15" id="KW-0378">Hydrolase</keyword>
<dbReference type="InterPro" id="IPR029119">
    <property type="entry name" value="MutY_C"/>
</dbReference>
<dbReference type="SUPFAM" id="SSF55811">
    <property type="entry name" value="Nudix"/>
    <property type="match status" value="1"/>
</dbReference>
<dbReference type="EC" id="3.2.2.31" evidence="4"/>
<dbReference type="PANTHER" id="PTHR42944">
    <property type="entry name" value="ADENINE DNA GLYCOSYLASE"/>
    <property type="match status" value="1"/>
</dbReference>
<proteinExistence type="inferred from homology"/>
<dbReference type="InterPro" id="IPR003265">
    <property type="entry name" value="HhH-GPD_domain"/>
</dbReference>
<dbReference type="InterPro" id="IPR000445">
    <property type="entry name" value="HhH_motif"/>
</dbReference>
<evidence type="ECO:0000256" key="1">
    <source>
        <dbReference type="ARBA" id="ARBA00000843"/>
    </source>
</evidence>
<dbReference type="EMBL" id="UOED01000136">
    <property type="protein sequence ID" value="VAV99674.1"/>
    <property type="molecule type" value="Genomic_DNA"/>
</dbReference>
<protein>
    <recommendedName>
        <fullName evidence="5">Adenine DNA glycosylase</fullName>
        <ecNumber evidence="4">3.2.2.31</ecNumber>
    </recommendedName>
</protein>
<keyword evidence="12" id="KW-0234">DNA repair</keyword>
<evidence type="ECO:0000256" key="5">
    <source>
        <dbReference type="ARBA" id="ARBA00022023"/>
    </source>
</evidence>
<evidence type="ECO:0000256" key="7">
    <source>
        <dbReference type="ARBA" id="ARBA00022723"/>
    </source>
</evidence>
<dbReference type="Gene3D" id="1.10.340.30">
    <property type="entry name" value="Hypothetical protein, domain 2"/>
    <property type="match status" value="1"/>
</dbReference>
<gene>
    <name evidence="15" type="ORF">MNBD_ALPHA02-20</name>
</gene>
<dbReference type="Gene3D" id="3.90.79.10">
    <property type="entry name" value="Nucleoside Triphosphate Pyrophosphohydrolase"/>
    <property type="match status" value="1"/>
</dbReference>
<keyword evidence="7" id="KW-0479">Metal-binding</keyword>
<dbReference type="InterPro" id="IPR011257">
    <property type="entry name" value="DNA_glycosylase"/>
</dbReference>
<comment type="catalytic activity">
    <reaction evidence="1">
        <text>Hydrolyzes free adenine bases from 7,8-dihydro-8-oxoguanine:adenine mismatched double-stranded DNA, leaving an apurinic site.</text>
        <dbReference type="EC" id="3.2.2.31"/>
    </reaction>
</comment>
<dbReference type="GO" id="GO:0051539">
    <property type="term" value="F:4 iron, 4 sulfur cluster binding"/>
    <property type="evidence" value="ECO:0007669"/>
    <property type="project" value="UniProtKB-KW"/>
</dbReference>
<dbReference type="InterPro" id="IPR005760">
    <property type="entry name" value="A/G_AdeGlyc_MutY"/>
</dbReference>
<dbReference type="PROSITE" id="PS01155">
    <property type="entry name" value="ENDONUCLEASE_III_2"/>
    <property type="match status" value="1"/>
</dbReference>
<dbReference type="NCBIfam" id="TIGR01084">
    <property type="entry name" value="mutY"/>
    <property type="match status" value="1"/>
</dbReference>
<dbReference type="Pfam" id="PF00633">
    <property type="entry name" value="HHH"/>
    <property type="match status" value="1"/>
</dbReference>
<dbReference type="InterPro" id="IPR015797">
    <property type="entry name" value="NUDIX_hydrolase-like_dom_sf"/>
</dbReference>
<dbReference type="InterPro" id="IPR044298">
    <property type="entry name" value="MIG/MutY"/>
</dbReference>
<keyword evidence="13 15" id="KW-0326">Glycosidase</keyword>
<dbReference type="GO" id="GO:0006284">
    <property type="term" value="P:base-excision repair"/>
    <property type="evidence" value="ECO:0007669"/>
    <property type="project" value="InterPro"/>
</dbReference>
<evidence type="ECO:0000256" key="8">
    <source>
        <dbReference type="ARBA" id="ARBA00022763"/>
    </source>
</evidence>
<evidence type="ECO:0000256" key="10">
    <source>
        <dbReference type="ARBA" id="ARBA00023004"/>
    </source>
</evidence>
<dbReference type="GO" id="GO:0006298">
    <property type="term" value="P:mismatch repair"/>
    <property type="evidence" value="ECO:0007669"/>
    <property type="project" value="TreeGrafter"/>
</dbReference>
<dbReference type="GO" id="GO:0046872">
    <property type="term" value="F:metal ion binding"/>
    <property type="evidence" value="ECO:0007669"/>
    <property type="project" value="UniProtKB-KW"/>
</dbReference>
<dbReference type="CDD" id="cd03431">
    <property type="entry name" value="NUDIX_DNA_Glycosylase_C-MutY"/>
    <property type="match status" value="1"/>
</dbReference>
<evidence type="ECO:0000256" key="13">
    <source>
        <dbReference type="ARBA" id="ARBA00023295"/>
    </source>
</evidence>
<dbReference type="AlphaFoldDB" id="A0A3B0S0E0"/>
<dbReference type="SUPFAM" id="SSF48150">
    <property type="entry name" value="DNA-glycosylase"/>
    <property type="match status" value="1"/>
</dbReference>
<keyword evidence="10" id="KW-0408">Iron</keyword>
<dbReference type="Pfam" id="PF14815">
    <property type="entry name" value="NUDIX_4"/>
    <property type="match status" value="1"/>
</dbReference>
<evidence type="ECO:0000256" key="11">
    <source>
        <dbReference type="ARBA" id="ARBA00023014"/>
    </source>
</evidence>
<evidence type="ECO:0000256" key="3">
    <source>
        <dbReference type="ARBA" id="ARBA00008343"/>
    </source>
</evidence>
<dbReference type="GO" id="GO:0032357">
    <property type="term" value="F:oxidized purine DNA binding"/>
    <property type="evidence" value="ECO:0007669"/>
    <property type="project" value="TreeGrafter"/>
</dbReference>
<comment type="similarity">
    <text evidence="3">Belongs to the Nth/MutY family.</text>
</comment>
<evidence type="ECO:0000256" key="6">
    <source>
        <dbReference type="ARBA" id="ARBA00022485"/>
    </source>
</evidence>
<dbReference type="CDD" id="cd00056">
    <property type="entry name" value="ENDO3c"/>
    <property type="match status" value="1"/>
</dbReference>
<keyword evidence="8" id="KW-0227">DNA damage</keyword>
<dbReference type="GO" id="GO:0034039">
    <property type="term" value="F:8-oxo-7,8-dihydroguanine DNA N-glycosylase activity"/>
    <property type="evidence" value="ECO:0007669"/>
    <property type="project" value="TreeGrafter"/>
</dbReference>
<dbReference type="InterPro" id="IPR004036">
    <property type="entry name" value="Endonuclease-III-like_CS2"/>
</dbReference>
<evidence type="ECO:0000256" key="12">
    <source>
        <dbReference type="ARBA" id="ARBA00023204"/>
    </source>
</evidence>
<keyword evidence="6" id="KW-0004">4Fe-4S</keyword>
<evidence type="ECO:0000259" key="14">
    <source>
        <dbReference type="SMART" id="SM00478"/>
    </source>
</evidence>
<reference evidence="15" key="1">
    <citation type="submission" date="2018-06" db="EMBL/GenBank/DDBJ databases">
        <authorList>
            <person name="Zhirakovskaya E."/>
        </authorList>
    </citation>
    <scope>NUCLEOTIDE SEQUENCE</scope>
</reference>
<dbReference type="GO" id="GO:0035485">
    <property type="term" value="F:adenine/guanine mispair binding"/>
    <property type="evidence" value="ECO:0007669"/>
    <property type="project" value="TreeGrafter"/>
</dbReference>